<sequence length="215" mass="24060">MIGIRSFSTSLQSLSHIGSAAIFLPKEVSLKVSSILHPTIIKKGKNTITLNQQCFIEGPRGLLKMELPDFVQVKSDNESSKLTVEVRNSKDRIQRSMWGTVRSTLNNHVVGVTEGHLTMLKLQGTGYRVSLVEEEDGRTFVSMKIGKCINEGFYKPEGIELQNPQPNRLVISGNDKQKVKLFAGSLRNLHPPEPYKGKGIYIDNETIKLKDKKIK</sequence>
<dbReference type="Gene3D" id="3.90.930.12">
    <property type="entry name" value="Ribosomal protein L6, alpha-beta domain"/>
    <property type="match status" value="2"/>
</dbReference>
<organism evidence="6 7">
    <name type="scientific">Komagataella pastoris</name>
    <name type="common">Yeast</name>
    <name type="synonym">Pichia pastoris</name>
    <dbReference type="NCBI Taxonomy" id="4922"/>
    <lineage>
        <taxon>Eukaryota</taxon>
        <taxon>Fungi</taxon>
        <taxon>Dikarya</taxon>
        <taxon>Ascomycota</taxon>
        <taxon>Saccharomycotina</taxon>
        <taxon>Pichiomycetes</taxon>
        <taxon>Pichiales</taxon>
        <taxon>Pichiaceae</taxon>
        <taxon>Komagataella</taxon>
    </lineage>
</organism>
<dbReference type="GO" id="GO:0019843">
    <property type="term" value="F:rRNA binding"/>
    <property type="evidence" value="ECO:0007669"/>
    <property type="project" value="InterPro"/>
</dbReference>
<dbReference type="EMBL" id="CP014585">
    <property type="protein sequence ID" value="ANZ75130.1"/>
    <property type="molecule type" value="Genomic_DNA"/>
</dbReference>
<evidence type="ECO:0000313" key="7">
    <source>
        <dbReference type="Proteomes" id="UP000094565"/>
    </source>
</evidence>
<feature type="domain" description="Large ribosomal subunit protein uL6 alpha-beta" evidence="5">
    <location>
        <begin position="52"/>
        <end position="115"/>
    </location>
</feature>
<evidence type="ECO:0000256" key="1">
    <source>
        <dbReference type="ARBA" id="ARBA00009356"/>
    </source>
</evidence>
<evidence type="ECO:0000256" key="4">
    <source>
        <dbReference type="RuleBase" id="RU003869"/>
    </source>
</evidence>
<dbReference type="PANTHER" id="PTHR11655:SF14">
    <property type="entry name" value="LARGE RIBOSOMAL SUBUNIT PROTEIN UL6M"/>
    <property type="match status" value="1"/>
</dbReference>
<dbReference type="InterPro" id="IPR020040">
    <property type="entry name" value="Ribosomal_uL6_a/b-dom"/>
</dbReference>
<accession>A0A1B2JAU6</accession>
<dbReference type="GO" id="GO:0003735">
    <property type="term" value="F:structural constituent of ribosome"/>
    <property type="evidence" value="ECO:0007669"/>
    <property type="project" value="InterPro"/>
</dbReference>
<protein>
    <submittedName>
        <fullName evidence="6">BA75_02125T0</fullName>
    </submittedName>
</protein>
<dbReference type="PROSITE" id="PS00525">
    <property type="entry name" value="RIBOSOMAL_L6_1"/>
    <property type="match status" value="1"/>
</dbReference>
<dbReference type="PIRSF" id="PIRSF002162">
    <property type="entry name" value="Ribosomal_L6"/>
    <property type="match status" value="1"/>
</dbReference>
<dbReference type="PANTHER" id="PTHR11655">
    <property type="entry name" value="60S/50S RIBOSOMAL PROTEIN L6/L9"/>
    <property type="match status" value="1"/>
</dbReference>
<evidence type="ECO:0000259" key="5">
    <source>
        <dbReference type="Pfam" id="PF00347"/>
    </source>
</evidence>
<dbReference type="InterPro" id="IPR019906">
    <property type="entry name" value="Ribosomal_uL6_bac-type"/>
</dbReference>
<evidence type="ECO:0000256" key="2">
    <source>
        <dbReference type="ARBA" id="ARBA00022980"/>
    </source>
</evidence>
<reference evidence="6 7" key="1">
    <citation type="submission" date="2016-02" db="EMBL/GenBank/DDBJ databases">
        <title>Comparative genomic and transcriptomic foundation for Pichia pastoris.</title>
        <authorList>
            <person name="Love K.R."/>
            <person name="Shah K.A."/>
            <person name="Whittaker C.A."/>
            <person name="Wu J."/>
            <person name="Bartlett M.C."/>
            <person name="Ma D."/>
            <person name="Leeson R.L."/>
            <person name="Priest M."/>
            <person name="Young S.K."/>
            <person name="Love J.C."/>
        </authorList>
    </citation>
    <scope>NUCLEOTIDE SEQUENCE [LARGE SCALE GENOMIC DNA]</scope>
    <source>
        <strain evidence="6 7">ATCC 28485</strain>
    </source>
</reference>
<keyword evidence="7" id="KW-1185">Reference proteome</keyword>
<dbReference type="InterPro" id="IPR002358">
    <property type="entry name" value="Ribosomal_uL6_CS"/>
</dbReference>
<name>A0A1B2JAU6_PICPA</name>
<keyword evidence="3 4" id="KW-0687">Ribonucleoprotein</keyword>
<proteinExistence type="inferred from homology"/>
<dbReference type="PRINTS" id="PR00059">
    <property type="entry name" value="RIBOSOMALL6"/>
</dbReference>
<comment type="similarity">
    <text evidence="1 4">Belongs to the universal ribosomal protein uL6 family.</text>
</comment>
<evidence type="ECO:0000256" key="3">
    <source>
        <dbReference type="ARBA" id="ARBA00023274"/>
    </source>
</evidence>
<gene>
    <name evidence="6" type="primary">MRPL6</name>
    <name evidence="6" type="ORF">ATY40_BA7502125</name>
</gene>
<dbReference type="Proteomes" id="UP000094565">
    <property type="component" value="Chromosome 2"/>
</dbReference>
<dbReference type="GO" id="GO:0006412">
    <property type="term" value="P:translation"/>
    <property type="evidence" value="ECO:0007669"/>
    <property type="project" value="InterPro"/>
</dbReference>
<dbReference type="InterPro" id="IPR000702">
    <property type="entry name" value="Ribosomal_uL6-like"/>
</dbReference>
<dbReference type="InterPro" id="IPR036789">
    <property type="entry name" value="Ribosomal_uL6-like_a/b-dom_sf"/>
</dbReference>
<evidence type="ECO:0000313" key="6">
    <source>
        <dbReference type="EMBL" id="ANZ75130.1"/>
    </source>
</evidence>
<dbReference type="SUPFAM" id="SSF56053">
    <property type="entry name" value="Ribosomal protein L6"/>
    <property type="match status" value="2"/>
</dbReference>
<dbReference type="OrthoDB" id="540873at2759"/>
<dbReference type="AlphaFoldDB" id="A0A1B2JAU6"/>
<dbReference type="GO" id="GO:0005762">
    <property type="term" value="C:mitochondrial large ribosomal subunit"/>
    <property type="evidence" value="ECO:0007669"/>
    <property type="project" value="TreeGrafter"/>
</dbReference>
<keyword evidence="2 4" id="KW-0689">Ribosomal protein</keyword>
<dbReference type="Pfam" id="PF00347">
    <property type="entry name" value="Ribosomal_L6"/>
    <property type="match status" value="1"/>
</dbReference>